<keyword evidence="2 3" id="KW-0808">Transferase</keyword>
<dbReference type="PANTHER" id="PTHR34136:SF1">
    <property type="entry name" value="UDP-N-ACETYL-D-MANNOSAMINURONIC ACID TRANSFERASE"/>
    <property type="match status" value="1"/>
</dbReference>
<dbReference type="CDD" id="cd06533">
    <property type="entry name" value="Glyco_transf_WecG_TagA"/>
    <property type="match status" value="1"/>
</dbReference>
<organism evidence="3 4">
    <name type="scientific">Listeria aquatica FSL S10-1188</name>
    <dbReference type="NCBI Taxonomy" id="1265818"/>
    <lineage>
        <taxon>Bacteria</taxon>
        <taxon>Bacillati</taxon>
        <taxon>Bacillota</taxon>
        <taxon>Bacilli</taxon>
        <taxon>Bacillales</taxon>
        <taxon>Listeriaceae</taxon>
        <taxon>Listeria</taxon>
    </lineage>
</organism>
<proteinExistence type="predicted"/>
<dbReference type="EMBL" id="AOCG01000006">
    <property type="protein sequence ID" value="EUJ19642.1"/>
    <property type="molecule type" value="Genomic_DNA"/>
</dbReference>
<dbReference type="Pfam" id="PF03808">
    <property type="entry name" value="Glyco_tran_WecG"/>
    <property type="match status" value="1"/>
</dbReference>
<sequence>MASEQNKRVSLLGIQLDLLTMEETLARVEQIILARHPEQHVVVNASKVNLIAKNKELQEIVNSCSLINVDGQSIVWAGRFLGFPVQERVTGIDLFSNLVKIAAKKGYRVYYFGAEEEVVEKVIQIHQETFPALKIAGYRNGYFEEEDSLSIAEEIRDSHADILFVAFSSPKKEFWIHRYKEIMNVPFSMGVGGSFDIIAGKTKRAPSWMQKIGLEWFYRFLQEPRRMFRRYLLGNLTFFKAGMEGETAWKIDNCNVYLGISICFWRWLLFFL</sequence>
<dbReference type="PATRIC" id="fig|1265818.5.peg.1110"/>
<dbReference type="RefSeq" id="WP_420911926.1">
    <property type="nucleotide sequence ID" value="NZ_AOCG01000006.1"/>
</dbReference>
<dbReference type="STRING" id="1265818.MAQA_05593"/>
<evidence type="ECO:0000256" key="1">
    <source>
        <dbReference type="ARBA" id="ARBA00022676"/>
    </source>
</evidence>
<reference evidence="3 4" key="1">
    <citation type="journal article" date="2014" name="Int. J. Syst. Evol. Microbiol.">
        <title>Listeria floridensis sp. nov., Listeria aquatica sp. nov., Listeria cornellensis sp. nov., Listeria riparia sp. nov. and Listeria grandensis sp. nov., from agricultural and natural environments.</title>
        <authorList>
            <person name="den Bakker H.C."/>
            <person name="Warchocki S."/>
            <person name="Wright E.M."/>
            <person name="Allred A.F."/>
            <person name="Ahlstrom C."/>
            <person name="Manuel C.S."/>
            <person name="Stasiewicz M.J."/>
            <person name="Burrell A."/>
            <person name="Roof S."/>
            <person name="Strawn L."/>
            <person name="Fortes E.D."/>
            <person name="Nightingale K.K."/>
            <person name="Kephart D."/>
            <person name="Wiedmann M."/>
        </authorList>
    </citation>
    <scope>NUCLEOTIDE SEQUENCE [LARGE SCALE GENOMIC DNA]</scope>
    <source>
        <strain evidence="3 4">FSL S10-1188</strain>
    </source>
</reference>
<dbReference type="AlphaFoldDB" id="W7B172"/>
<evidence type="ECO:0000313" key="3">
    <source>
        <dbReference type="EMBL" id="EUJ19642.1"/>
    </source>
</evidence>
<gene>
    <name evidence="3" type="ORF">MAQA_05593</name>
</gene>
<evidence type="ECO:0000256" key="2">
    <source>
        <dbReference type="ARBA" id="ARBA00022679"/>
    </source>
</evidence>
<name>W7B172_9LIST</name>
<keyword evidence="4" id="KW-1185">Reference proteome</keyword>
<dbReference type="NCBIfam" id="TIGR00696">
    <property type="entry name" value="wecG_tagA_cpsF"/>
    <property type="match status" value="1"/>
</dbReference>
<dbReference type="GO" id="GO:0016758">
    <property type="term" value="F:hexosyltransferase activity"/>
    <property type="evidence" value="ECO:0007669"/>
    <property type="project" value="TreeGrafter"/>
</dbReference>
<keyword evidence="1" id="KW-0328">Glycosyltransferase</keyword>
<dbReference type="InterPro" id="IPR004629">
    <property type="entry name" value="WecG_TagA_CpsF"/>
</dbReference>
<dbReference type="PANTHER" id="PTHR34136">
    <property type="match status" value="1"/>
</dbReference>
<evidence type="ECO:0000313" key="4">
    <source>
        <dbReference type="Proteomes" id="UP000019246"/>
    </source>
</evidence>
<comment type="caution">
    <text evidence="3">The sequence shown here is derived from an EMBL/GenBank/DDBJ whole genome shotgun (WGS) entry which is preliminary data.</text>
</comment>
<dbReference type="Proteomes" id="UP000019246">
    <property type="component" value="Unassembled WGS sequence"/>
</dbReference>
<protein>
    <submittedName>
        <fullName evidence="3">Beta-1,4-N-acetyl-mannosaminyltransferase</fullName>
    </submittedName>
</protein>
<accession>W7B172</accession>